<keyword evidence="1" id="KW-0012">Acyltransferase</keyword>
<name>A0ACC1HVT7_9FUNG</name>
<organism evidence="1 2">
    <name type="scientific">Spiromyces aspiralis</name>
    <dbReference type="NCBI Taxonomy" id="68401"/>
    <lineage>
        <taxon>Eukaryota</taxon>
        <taxon>Fungi</taxon>
        <taxon>Fungi incertae sedis</taxon>
        <taxon>Zoopagomycota</taxon>
        <taxon>Kickxellomycotina</taxon>
        <taxon>Kickxellomycetes</taxon>
        <taxon>Kickxellales</taxon>
        <taxon>Kickxellaceae</taxon>
        <taxon>Spiromyces</taxon>
    </lineage>
</organism>
<dbReference type="EC" id="2.3.2.26" evidence="1"/>
<proteinExistence type="predicted"/>
<keyword evidence="1" id="KW-0808">Transferase</keyword>
<protein>
    <submittedName>
        <fullName evidence="1">E3 ubiquitin-protein ligase</fullName>
        <ecNumber evidence="1">2.3.2.26</ecNumber>
    </submittedName>
</protein>
<comment type="caution">
    <text evidence="1">The sequence shown here is derived from an EMBL/GenBank/DDBJ whole genome shotgun (WGS) entry which is preliminary data.</text>
</comment>
<sequence>MAALFLSSFRQLGNRKGRANSTATGTTNNTNDPGCSSSGSGGSIAATGGASNSIGSDVQQMRPTPKSGNSSSLLSRSRSRTNHSRPSAKSKADSRRRRRRTKDEPFDDSDESGGEIWLDPRIPIRDQLDKLQAYHSRKNQTSVNGTAAAATTNKPSGAPPQVTDDPFLHDFASRIAAETINGGKSGADRLGRANSVSRKRGDSGEDSMLGICICCSTQLRYPVNQQCFKCSVCETINDLVPWSPFGAGGGTDAKPEDGQKRPPPLTLSRLNEGIDEYRQRPEKLSLLEVMVRESFSYAEVLNRSFMCGEVGAESPGLDWVELREAYRTLLGLPVSIIRAMMNGIEASLRRPGRPMRHKEDIRFLVIILENPLLLQNEFPQEAHYHHQILKRVLGFIGNLPYRLHCTLVSWFLGAPSSSFQSKIQMANQFISYRLTRHYYSAQKGDRLSPQNSRIQQPSDAGGAGGSIGTDISGRGNGRTRSITMAVPTSPTVDNSLQQQSPVGSALHEQRPSRSSGLAPPALTTRDTHDNNGAAGASSIARVYIVEPEPLSPQFSKELAARRRNRSRAHANTVIIGESMNKKNHQPPAVEQTQSVSLSPSASFRSKRAAGSGEATKFPNLVGDSAATATATEPSAIRDTMYQPADGVGDSASALAGDPSATSQLLASGQSITTTLRGTKSVRRILGTRQYSPPDVTSPRSREAFEEEQRIAFGIIDDDHGFGEFSNVAPSRQTPLPSSLQSRPGALSTLEAGNMGLGPVPPALKSPASVARAPWLASGAGSGASGSTTDSVAQNGADSSLHLGTGSTAATPIIPSSRPILNLDPRGSPVNMESMISDIFNRHYSVSVPSLQDGDNAAKSSPEEKNTTFNASLLSPAAFYGERLILYRSVRVPLAALSQP</sequence>
<dbReference type="EMBL" id="JAMZIH010000528">
    <property type="protein sequence ID" value="KAJ1679208.1"/>
    <property type="molecule type" value="Genomic_DNA"/>
</dbReference>
<accession>A0ACC1HVT7</accession>
<keyword evidence="2" id="KW-1185">Reference proteome</keyword>
<gene>
    <name evidence="1" type="primary">HUL4_1</name>
    <name evidence="1" type="ORF">EV182_002515</name>
</gene>
<evidence type="ECO:0000313" key="1">
    <source>
        <dbReference type="EMBL" id="KAJ1679208.1"/>
    </source>
</evidence>
<reference evidence="1" key="1">
    <citation type="submission" date="2022-06" db="EMBL/GenBank/DDBJ databases">
        <title>Phylogenomic reconstructions and comparative analyses of Kickxellomycotina fungi.</title>
        <authorList>
            <person name="Reynolds N.K."/>
            <person name="Stajich J.E."/>
            <person name="Barry K."/>
            <person name="Grigoriev I.V."/>
            <person name="Crous P."/>
            <person name="Smith M.E."/>
        </authorList>
    </citation>
    <scope>NUCLEOTIDE SEQUENCE</scope>
    <source>
        <strain evidence="1">RSA 2271</strain>
    </source>
</reference>
<dbReference type="Proteomes" id="UP001145114">
    <property type="component" value="Unassembled WGS sequence"/>
</dbReference>
<evidence type="ECO:0000313" key="2">
    <source>
        <dbReference type="Proteomes" id="UP001145114"/>
    </source>
</evidence>